<gene>
    <name evidence="2" type="ORF">A2Z67_03050</name>
</gene>
<evidence type="ECO:0000256" key="1">
    <source>
        <dbReference type="SAM" id="Phobius"/>
    </source>
</evidence>
<evidence type="ECO:0000313" key="2">
    <source>
        <dbReference type="EMBL" id="OGM09754.1"/>
    </source>
</evidence>
<name>A0A1F7X3S5_9BACT</name>
<feature type="transmembrane region" description="Helical" evidence="1">
    <location>
        <begin position="49"/>
        <end position="67"/>
    </location>
</feature>
<keyword evidence="1" id="KW-1133">Transmembrane helix</keyword>
<dbReference type="EMBL" id="MGFQ01000019">
    <property type="protein sequence ID" value="OGM09754.1"/>
    <property type="molecule type" value="Genomic_DNA"/>
</dbReference>
<keyword evidence="1" id="KW-0472">Membrane</keyword>
<sequence length="73" mass="8007">MINIPYYKDMNIPKFIIGILLVIPGAFMIADGVLAMLGDNVIFFEGVNTKFEFVIGYALIILGASNLDSKHGK</sequence>
<accession>A0A1F7X3S5</accession>
<feature type="transmembrane region" description="Helical" evidence="1">
    <location>
        <begin position="12"/>
        <end position="37"/>
    </location>
</feature>
<dbReference type="AlphaFoldDB" id="A0A1F7X3S5"/>
<reference evidence="2 3" key="1">
    <citation type="journal article" date="2016" name="Nat. Commun.">
        <title>Thousands of microbial genomes shed light on interconnected biogeochemical processes in an aquifer system.</title>
        <authorList>
            <person name="Anantharaman K."/>
            <person name="Brown C.T."/>
            <person name="Hug L.A."/>
            <person name="Sharon I."/>
            <person name="Castelle C.J."/>
            <person name="Probst A.J."/>
            <person name="Thomas B.C."/>
            <person name="Singh A."/>
            <person name="Wilkins M.J."/>
            <person name="Karaoz U."/>
            <person name="Brodie E.L."/>
            <person name="Williams K.H."/>
            <person name="Hubbard S.S."/>
            <person name="Banfield J.F."/>
        </authorList>
    </citation>
    <scope>NUCLEOTIDE SEQUENCE [LARGE SCALE GENOMIC DNA]</scope>
</reference>
<evidence type="ECO:0000313" key="3">
    <source>
        <dbReference type="Proteomes" id="UP000176939"/>
    </source>
</evidence>
<protein>
    <submittedName>
        <fullName evidence="2">Uncharacterized protein</fullName>
    </submittedName>
</protein>
<keyword evidence="1" id="KW-0812">Transmembrane</keyword>
<proteinExistence type="predicted"/>
<organism evidence="2 3">
    <name type="scientific">Candidatus Woesebacteria bacterium RBG_13_36_22</name>
    <dbReference type="NCBI Taxonomy" id="1802478"/>
    <lineage>
        <taxon>Bacteria</taxon>
        <taxon>Candidatus Woeseibacteriota</taxon>
    </lineage>
</organism>
<dbReference type="Proteomes" id="UP000176939">
    <property type="component" value="Unassembled WGS sequence"/>
</dbReference>
<comment type="caution">
    <text evidence="2">The sequence shown here is derived from an EMBL/GenBank/DDBJ whole genome shotgun (WGS) entry which is preliminary data.</text>
</comment>